<dbReference type="Pfam" id="PF02915">
    <property type="entry name" value="Rubrerythrin"/>
    <property type="match status" value="1"/>
</dbReference>
<dbReference type="Gene3D" id="1.20.1260.10">
    <property type="match status" value="1"/>
</dbReference>
<dbReference type="Proteomes" id="UP000885826">
    <property type="component" value="Unassembled WGS sequence"/>
</dbReference>
<dbReference type="GO" id="GO:0016491">
    <property type="term" value="F:oxidoreductase activity"/>
    <property type="evidence" value="ECO:0007669"/>
    <property type="project" value="InterPro"/>
</dbReference>
<dbReference type="CDD" id="cd01045">
    <property type="entry name" value="Ferritin_like_AB"/>
    <property type="match status" value="1"/>
</dbReference>
<evidence type="ECO:0000313" key="2">
    <source>
        <dbReference type="EMBL" id="HEC79467.1"/>
    </source>
</evidence>
<gene>
    <name evidence="2" type="ORF">ENI34_10080</name>
</gene>
<dbReference type="AlphaFoldDB" id="A0A9C9K0T7"/>
<feature type="domain" description="Rubrerythrin diiron-binding" evidence="1">
    <location>
        <begin position="8"/>
        <end position="152"/>
    </location>
</feature>
<evidence type="ECO:0000313" key="3">
    <source>
        <dbReference type="Proteomes" id="UP000885826"/>
    </source>
</evidence>
<organism evidence="2 3">
    <name type="scientific">candidate division WOR-3 bacterium</name>
    <dbReference type="NCBI Taxonomy" id="2052148"/>
    <lineage>
        <taxon>Bacteria</taxon>
        <taxon>Bacteria division WOR-3</taxon>
    </lineage>
</organism>
<accession>A0A9C9K0T7</accession>
<dbReference type="InterPro" id="IPR012347">
    <property type="entry name" value="Ferritin-like"/>
</dbReference>
<dbReference type="GO" id="GO:0046872">
    <property type="term" value="F:metal ion binding"/>
    <property type="evidence" value="ECO:0007669"/>
    <property type="project" value="InterPro"/>
</dbReference>
<dbReference type="SUPFAM" id="SSF47240">
    <property type="entry name" value="Ferritin-like"/>
    <property type="match status" value="1"/>
</dbReference>
<dbReference type="InterPro" id="IPR009078">
    <property type="entry name" value="Ferritin-like_SF"/>
</dbReference>
<dbReference type="PANTHER" id="PTHR33531:SF7">
    <property type="entry name" value="HYPOTHETICAL MEMBRANE PROTEIN, CONSERVED"/>
    <property type="match status" value="1"/>
</dbReference>
<name>A0A9C9K0T7_UNCW3</name>
<proteinExistence type="predicted"/>
<dbReference type="InterPro" id="IPR003251">
    <property type="entry name" value="Rr_diiron-bd_dom"/>
</dbReference>
<evidence type="ECO:0000259" key="1">
    <source>
        <dbReference type="Pfam" id="PF02915"/>
    </source>
</evidence>
<protein>
    <recommendedName>
        <fullName evidence="1">Rubrerythrin diiron-binding domain-containing protein</fullName>
    </recommendedName>
</protein>
<reference evidence="2" key="1">
    <citation type="journal article" date="2020" name="mSystems">
        <title>Genome- and Community-Level Interaction Insights into Carbon Utilization and Element Cycling Functions of Hydrothermarchaeota in Hydrothermal Sediment.</title>
        <authorList>
            <person name="Zhou Z."/>
            <person name="Liu Y."/>
            <person name="Xu W."/>
            <person name="Pan J."/>
            <person name="Luo Z.H."/>
            <person name="Li M."/>
        </authorList>
    </citation>
    <scope>NUCLEOTIDE SEQUENCE</scope>
    <source>
        <strain evidence="2">HyVt-388</strain>
    </source>
</reference>
<sequence length="156" mass="18425">MTVFKAEEVFQFAVRIEENGENFYRKAAEKVPDEKTSTLFKSLADEEVKHKEIFQDMASKIEKYEPFENYPGEYFEYLRAYADNIIFDDKKLAEKINSITGPVDAINFAIDTELASILYYHDIKKLVPAEKHDLIDRIIEEERRHFTRLTKIKESM</sequence>
<comment type="caution">
    <text evidence="2">The sequence shown here is derived from an EMBL/GenBank/DDBJ whole genome shotgun (WGS) entry which is preliminary data.</text>
</comment>
<dbReference type="EMBL" id="DRIG01000102">
    <property type="protein sequence ID" value="HEC79467.1"/>
    <property type="molecule type" value="Genomic_DNA"/>
</dbReference>
<dbReference type="PANTHER" id="PTHR33531">
    <property type="entry name" value="RUBRERYTHRIN SUBFAMILY"/>
    <property type="match status" value="1"/>
</dbReference>